<dbReference type="Proteomes" id="UP001497482">
    <property type="component" value="Chromosome 18"/>
</dbReference>
<proteinExistence type="predicted"/>
<gene>
    <name evidence="2" type="ORF">KC01_LOCUS18250</name>
</gene>
<accession>A0AAV2KHX6</accession>
<keyword evidence="3" id="KW-1185">Reference proteome</keyword>
<evidence type="ECO:0000313" key="2">
    <source>
        <dbReference type="EMBL" id="CAL1588453.1"/>
    </source>
</evidence>
<reference evidence="2 3" key="1">
    <citation type="submission" date="2024-04" db="EMBL/GenBank/DDBJ databases">
        <authorList>
            <person name="Waldvogel A.-M."/>
            <person name="Schoenle A."/>
        </authorList>
    </citation>
    <scope>NUCLEOTIDE SEQUENCE [LARGE SCALE GENOMIC DNA]</scope>
</reference>
<protein>
    <submittedName>
        <fullName evidence="2">Uncharacterized protein</fullName>
    </submittedName>
</protein>
<feature type="signal peptide" evidence="1">
    <location>
        <begin position="1"/>
        <end position="19"/>
    </location>
</feature>
<dbReference type="EMBL" id="OZ035840">
    <property type="protein sequence ID" value="CAL1588453.1"/>
    <property type="molecule type" value="Genomic_DNA"/>
</dbReference>
<evidence type="ECO:0000256" key="1">
    <source>
        <dbReference type="SAM" id="SignalP"/>
    </source>
</evidence>
<evidence type="ECO:0000313" key="3">
    <source>
        <dbReference type="Proteomes" id="UP001497482"/>
    </source>
</evidence>
<dbReference type="PANTHER" id="PTHR38706:SF2">
    <property type="match status" value="1"/>
</dbReference>
<dbReference type="AlphaFoldDB" id="A0AAV2KHX6"/>
<keyword evidence="1" id="KW-0732">Signal</keyword>
<organism evidence="2 3">
    <name type="scientific">Knipowitschia caucasica</name>
    <name type="common">Caucasian dwarf goby</name>
    <name type="synonym">Pomatoschistus caucasicus</name>
    <dbReference type="NCBI Taxonomy" id="637954"/>
    <lineage>
        <taxon>Eukaryota</taxon>
        <taxon>Metazoa</taxon>
        <taxon>Chordata</taxon>
        <taxon>Craniata</taxon>
        <taxon>Vertebrata</taxon>
        <taxon>Euteleostomi</taxon>
        <taxon>Actinopterygii</taxon>
        <taxon>Neopterygii</taxon>
        <taxon>Teleostei</taxon>
        <taxon>Neoteleostei</taxon>
        <taxon>Acanthomorphata</taxon>
        <taxon>Gobiaria</taxon>
        <taxon>Gobiiformes</taxon>
        <taxon>Gobioidei</taxon>
        <taxon>Gobiidae</taxon>
        <taxon>Gobiinae</taxon>
        <taxon>Knipowitschia</taxon>
    </lineage>
</organism>
<dbReference type="PANTHER" id="PTHR38706">
    <property type="entry name" value="SI:CH211-198C19.1-RELATED"/>
    <property type="match status" value="1"/>
</dbReference>
<sequence>MKTCEGVLILCVLATVTLSTESAHQRLDSIYDLKRVDFGGSVPTHSLLLLYWFANNIDINDNVITLNFNPNGDFGSHHYGNYEGLLEQGYHYYTIGNLNFQFPEYVRNPPDRQYQGGNLDRIIVGVQRGSYGSHHYGNYEAMLDPLPRGYRYYTWEISIKPPPTNCHKEHQGTRYDPEHTYHITIGLLQQIRRFSVEYNPTPLWQLRDIFDSPADDSQLRDISNIWASPSRPN</sequence>
<feature type="chain" id="PRO_5043539380" evidence="1">
    <location>
        <begin position="20"/>
        <end position="233"/>
    </location>
</feature>
<name>A0AAV2KHX6_KNICA</name>